<reference evidence="2 3" key="1">
    <citation type="submission" date="2016-09" db="EMBL/GenBank/DDBJ databases">
        <authorList>
            <person name="Capua I."/>
            <person name="De Benedictis P."/>
            <person name="Joannis T."/>
            <person name="Lombin L.H."/>
            <person name="Cattoli G."/>
        </authorList>
    </citation>
    <scope>NUCLEOTIDE SEQUENCE [LARGE SCALE GENOMIC DNA]</scope>
    <source>
        <strain evidence="2 3">UB20</strain>
    </source>
</reference>
<dbReference type="AlphaFoldDB" id="A0A1D3US02"/>
<dbReference type="InterPro" id="IPR015915">
    <property type="entry name" value="Kelch-typ_b-propeller"/>
</dbReference>
<keyword evidence="2" id="KW-0413">Isomerase</keyword>
<dbReference type="NCBIfam" id="TIGR03548">
    <property type="entry name" value="mutarot_permut"/>
    <property type="match status" value="1"/>
</dbReference>
<evidence type="ECO:0000313" key="1">
    <source>
        <dbReference type="EMBL" id="PDP43224.1"/>
    </source>
</evidence>
<dbReference type="EMBL" id="FMMM01000067">
    <property type="protein sequence ID" value="SCQ22952.1"/>
    <property type="molecule type" value="Genomic_DNA"/>
</dbReference>
<dbReference type="PROSITE" id="PS51257">
    <property type="entry name" value="PROKAR_LIPOPROTEIN"/>
    <property type="match status" value="1"/>
</dbReference>
<evidence type="ECO:0000313" key="3">
    <source>
        <dbReference type="Proteomes" id="UP000182057"/>
    </source>
</evidence>
<dbReference type="SUPFAM" id="SSF117281">
    <property type="entry name" value="Kelch motif"/>
    <property type="match status" value="1"/>
</dbReference>
<dbReference type="GO" id="GO:0016853">
    <property type="term" value="F:isomerase activity"/>
    <property type="evidence" value="ECO:0007669"/>
    <property type="project" value="UniProtKB-KW"/>
</dbReference>
<organism evidence="2 3">
    <name type="scientific">Tannerella forsythia</name>
    <name type="common">Bacteroides forsythus</name>
    <dbReference type="NCBI Taxonomy" id="28112"/>
    <lineage>
        <taxon>Bacteria</taxon>
        <taxon>Pseudomonadati</taxon>
        <taxon>Bacteroidota</taxon>
        <taxon>Bacteroidia</taxon>
        <taxon>Bacteroidales</taxon>
        <taxon>Tannerellaceae</taxon>
        <taxon>Tannerella</taxon>
    </lineage>
</organism>
<dbReference type="InterPro" id="IPR019937">
    <property type="entry name" value="Cycl-permuted_mutarotase"/>
</dbReference>
<dbReference type="Gene3D" id="2.120.10.80">
    <property type="entry name" value="Kelch-type beta propeller"/>
    <property type="match status" value="2"/>
</dbReference>
<dbReference type="EC" id="5.1.3.24" evidence="2"/>
<dbReference type="OrthoDB" id="9803597at2"/>
<accession>A0A1D3US02</accession>
<dbReference type="Proteomes" id="UP000182057">
    <property type="component" value="Unassembled WGS sequence"/>
</dbReference>
<dbReference type="RefSeq" id="WP_074450077.1">
    <property type="nucleotide sequence ID" value="NZ_FMMM01000067.1"/>
</dbReference>
<gene>
    <name evidence="2" type="primary">nanM</name>
    <name evidence="1" type="ORF">CLI86_09570</name>
    <name evidence="2" type="ORF">TFUB20_01900</name>
</gene>
<dbReference type="EMBL" id="NSLJ01000025">
    <property type="protein sequence ID" value="PDP43224.1"/>
    <property type="molecule type" value="Genomic_DNA"/>
</dbReference>
<sequence>MNKIHYIVCVALGLALWSACRHGGTDKKEETEMIQWNRLPDLPGMEGTASLGVSAPFTGVTGNRLIVAGGCNFPDKPVAEGGTKRYYAEIWTLDLSADSAQWTNAGVLPRAVAYGASIGTPYGIVCAGGNDSASSFTDVFLLSANDTSEACTIRPLPSLPVTMDNFAATYMDGKVYVAGGNANGTPSHAFYCLDLSMRTDSGRWEKLPDFPGAARVQPVLVAQRCGNEEYRLYLAGGFQPGTTETPPQIPDELLAFSPRTGTWETETVLPPLSDGNPRTLTGGCAVACGDSAMLFFGGVNYTRFFDAVDRPRQMVLARAANDTRRLEALQSEAADYLRHPVDWYRFNDEVLHYDVRSRTWTNRGAYEAVARAGAGALFHNRRLIVVNGEIKPGIRTPRVNIGMF</sequence>
<dbReference type="PANTHER" id="PTHR23244">
    <property type="entry name" value="KELCH REPEAT DOMAIN"/>
    <property type="match status" value="1"/>
</dbReference>
<evidence type="ECO:0000313" key="2">
    <source>
        <dbReference type="EMBL" id="SCQ22952.1"/>
    </source>
</evidence>
<protein>
    <submittedName>
        <fullName evidence="1">Cyclically-permuted mutarotase family protein</fullName>
    </submittedName>
    <submittedName>
        <fullName evidence="2">N-acetylneuraminate mutarotase</fullName>
        <ecNumber evidence="2">5.1.3.24</ecNumber>
    </submittedName>
</protein>
<dbReference type="Proteomes" id="UP000219259">
    <property type="component" value="Unassembled WGS sequence"/>
</dbReference>
<name>A0A1D3US02_TANFO</name>
<proteinExistence type="predicted"/>
<dbReference type="Pfam" id="PF24996">
    <property type="entry name" value="NANM"/>
    <property type="match status" value="2"/>
</dbReference>
<dbReference type="InterPro" id="IPR056734">
    <property type="entry name" value="NANM"/>
</dbReference>
<reference evidence="1 4" key="2">
    <citation type="submission" date="2017-09" db="EMBL/GenBank/DDBJ databases">
        <title>Phase variable restriction modification systems are present in the genome sequences of periodontal pathogens Prevotella intermedia, Tannerella forsythia and Porphyromonas gingivalis.</title>
        <authorList>
            <person name="Haigh R.D."/>
            <person name="Crawford L."/>
            <person name="Ralph J."/>
            <person name="Wanford J."/>
            <person name="Vartoukian S.R."/>
            <person name="Hijazib K."/>
            <person name="Wade W."/>
            <person name="Oggioni M.R."/>
        </authorList>
    </citation>
    <scope>NUCLEOTIDE SEQUENCE [LARGE SCALE GENOMIC DNA]</scope>
    <source>
        <strain evidence="1 4">WW11663</strain>
    </source>
</reference>
<evidence type="ECO:0000313" key="4">
    <source>
        <dbReference type="Proteomes" id="UP000219259"/>
    </source>
</evidence>